<protein>
    <submittedName>
        <fullName evidence="1">Neuroparsin-A</fullName>
    </submittedName>
</protein>
<name>A0AAE1HZ20_9NEOP</name>
<dbReference type="SUPFAM" id="SSF57184">
    <property type="entry name" value="Growth factor receptor domain"/>
    <property type="match status" value="1"/>
</dbReference>
<keyword evidence="2" id="KW-1185">Reference proteome</keyword>
<organism evidence="1 2">
    <name type="scientific">Frankliniella fusca</name>
    <dbReference type="NCBI Taxonomy" id="407009"/>
    <lineage>
        <taxon>Eukaryota</taxon>
        <taxon>Metazoa</taxon>
        <taxon>Ecdysozoa</taxon>
        <taxon>Arthropoda</taxon>
        <taxon>Hexapoda</taxon>
        <taxon>Insecta</taxon>
        <taxon>Pterygota</taxon>
        <taxon>Neoptera</taxon>
        <taxon>Paraneoptera</taxon>
        <taxon>Thysanoptera</taxon>
        <taxon>Terebrantia</taxon>
        <taxon>Thripoidea</taxon>
        <taxon>Thripidae</taxon>
        <taxon>Frankliniella</taxon>
    </lineage>
</organism>
<sequence length="133" mass="13703">MRTSPASPLRAVAEAAQAVASQRPRLLLLLLSVAVGLALAGAGAQAEARPEASNRGGLAGLALRCEPLPEPEDCLYGLARDHCGRVVCAKGPGERCGGPLHLTCGEGMYCKCERCIGCSLNTFTCFLGSAVCM</sequence>
<dbReference type="Pfam" id="PF07327">
    <property type="entry name" value="Neuroparsin"/>
    <property type="match status" value="1"/>
</dbReference>
<reference evidence="1" key="1">
    <citation type="submission" date="2021-07" db="EMBL/GenBank/DDBJ databases">
        <authorList>
            <person name="Catto M.A."/>
            <person name="Jacobson A."/>
            <person name="Kennedy G."/>
            <person name="Labadie P."/>
            <person name="Hunt B.G."/>
            <person name="Srinivasan R."/>
        </authorList>
    </citation>
    <scope>NUCLEOTIDE SEQUENCE</scope>
    <source>
        <strain evidence="1">PL_HMW_Pooled</strain>
        <tissue evidence="1">Head</tissue>
    </source>
</reference>
<dbReference type="InterPro" id="IPR010850">
    <property type="entry name" value="Neuroparsin"/>
</dbReference>
<evidence type="ECO:0000313" key="1">
    <source>
        <dbReference type="EMBL" id="KAK3929861.1"/>
    </source>
</evidence>
<evidence type="ECO:0000313" key="2">
    <source>
        <dbReference type="Proteomes" id="UP001219518"/>
    </source>
</evidence>
<gene>
    <name evidence="1" type="ORF">KUF71_020518</name>
</gene>
<reference evidence="1" key="2">
    <citation type="journal article" date="2023" name="BMC Genomics">
        <title>Pest status, molecular evolution, and epigenetic factors derived from the genome assembly of Frankliniella fusca, a thysanopteran phytovirus vector.</title>
        <authorList>
            <person name="Catto M.A."/>
            <person name="Labadie P.E."/>
            <person name="Jacobson A.L."/>
            <person name="Kennedy G.G."/>
            <person name="Srinivasan R."/>
            <person name="Hunt B.G."/>
        </authorList>
    </citation>
    <scope>NUCLEOTIDE SEQUENCE</scope>
    <source>
        <strain evidence="1">PL_HMW_Pooled</strain>
    </source>
</reference>
<dbReference type="EMBL" id="JAHWGI010001406">
    <property type="protein sequence ID" value="KAK3929861.1"/>
    <property type="molecule type" value="Genomic_DNA"/>
</dbReference>
<dbReference type="InterPro" id="IPR009030">
    <property type="entry name" value="Growth_fac_rcpt_cys_sf"/>
</dbReference>
<proteinExistence type="predicted"/>
<accession>A0AAE1HZ20</accession>
<dbReference type="Gene3D" id="4.10.40.20">
    <property type="match status" value="1"/>
</dbReference>
<comment type="caution">
    <text evidence="1">The sequence shown here is derived from an EMBL/GenBank/DDBJ whole genome shotgun (WGS) entry which is preliminary data.</text>
</comment>
<dbReference type="AlphaFoldDB" id="A0AAE1HZ20"/>
<dbReference type="Proteomes" id="UP001219518">
    <property type="component" value="Unassembled WGS sequence"/>
</dbReference>